<feature type="domain" description="PDZ" evidence="7">
    <location>
        <begin position="116"/>
        <end position="184"/>
    </location>
</feature>
<accession>A0ABM8Y8X4</accession>
<dbReference type="NCBIfam" id="TIGR00225">
    <property type="entry name" value="prc"/>
    <property type="match status" value="1"/>
</dbReference>
<dbReference type="InterPro" id="IPR029045">
    <property type="entry name" value="ClpP/crotonase-like_dom_sf"/>
</dbReference>
<evidence type="ECO:0000256" key="1">
    <source>
        <dbReference type="ARBA" id="ARBA00009179"/>
    </source>
</evidence>
<proteinExistence type="inferred from homology"/>
<name>A0ABM8Y8X4_9BACI</name>
<keyword evidence="6" id="KW-0472">Membrane</keyword>
<evidence type="ECO:0000256" key="6">
    <source>
        <dbReference type="SAM" id="Phobius"/>
    </source>
</evidence>
<dbReference type="SUPFAM" id="SSF47090">
    <property type="entry name" value="PGBD-like"/>
    <property type="match status" value="1"/>
</dbReference>
<dbReference type="SMART" id="SM00228">
    <property type="entry name" value="PDZ"/>
    <property type="match status" value="1"/>
</dbReference>
<evidence type="ECO:0000259" key="7">
    <source>
        <dbReference type="PROSITE" id="PS50106"/>
    </source>
</evidence>
<dbReference type="CDD" id="cd06782">
    <property type="entry name" value="cpPDZ_CPP-like"/>
    <property type="match status" value="1"/>
</dbReference>
<protein>
    <submittedName>
        <fullName evidence="8">Carboxy-terminal processing protease CtpB</fullName>
        <ecNumber evidence="8">3.4.21.102</ecNumber>
    </submittedName>
</protein>
<dbReference type="Proteomes" id="UP000789423">
    <property type="component" value="Unassembled WGS sequence"/>
</dbReference>
<gene>
    <name evidence="8" type="primary">ctpB</name>
    <name evidence="8" type="ORF">BACCIP111899_01368</name>
</gene>
<dbReference type="GO" id="GO:0006508">
    <property type="term" value="P:proteolysis"/>
    <property type="evidence" value="ECO:0007669"/>
    <property type="project" value="UniProtKB-KW"/>
</dbReference>
<dbReference type="InterPro" id="IPR036366">
    <property type="entry name" value="PGBDSf"/>
</dbReference>
<dbReference type="SUPFAM" id="SSF50156">
    <property type="entry name" value="PDZ domain-like"/>
    <property type="match status" value="1"/>
</dbReference>
<dbReference type="EMBL" id="CAKJTI010000004">
    <property type="protein sequence ID" value="CAG9612196.1"/>
    <property type="molecule type" value="Genomic_DNA"/>
</dbReference>
<dbReference type="InterPro" id="IPR002477">
    <property type="entry name" value="Peptidoglycan-bd-like"/>
</dbReference>
<dbReference type="InterPro" id="IPR001478">
    <property type="entry name" value="PDZ"/>
</dbReference>
<keyword evidence="3 5" id="KW-0378">Hydrolase</keyword>
<evidence type="ECO:0000313" key="9">
    <source>
        <dbReference type="Proteomes" id="UP000789423"/>
    </source>
</evidence>
<dbReference type="SUPFAM" id="SSF52096">
    <property type="entry name" value="ClpP/crotonase"/>
    <property type="match status" value="1"/>
</dbReference>
<keyword evidence="6" id="KW-0812">Transmembrane</keyword>
<dbReference type="InterPro" id="IPR004447">
    <property type="entry name" value="Peptidase_S41A"/>
</dbReference>
<dbReference type="Pfam" id="PF01471">
    <property type="entry name" value="PG_binding_1"/>
    <property type="match status" value="1"/>
</dbReference>
<keyword evidence="6" id="KW-1133">Transmembrane helix</keyword>
<dbReference type="EC" id="3.4.21.102" evidence="8"/>
<dbReference type="InterPro" id="IPR055210">
    <property type="entry name" value="CtpA/B_N"/>
</dbReference>
<dbReference type="Gene3D" id="3.30.750.44">
    <property type="match status" value="1"/>
</dbReference>
<evidence type="ECO:0000313" key="8">
    <source>
        <dbReference type="EMBL" id="CAG9612196.1"/>
    </source>
</evidence>
<comment type="similarity">
    <text evidence="1 5">Belongs to the peptidase S41A family.</text>
</comment>
<keyword evidence="2 5" id="KW-0645">Protease</keyword>
<dbReference type="Pfam" id="PF13180">
    <property type="entry name" value="PDZ_2"/>
    <property type="match status" value="1"/>
</dbReference>
<evidence type="ECO:0000256" key="3">
    <source>
        <dbReference type="ARBA" id="ARBA00022801"/>
    </source>
</evidence>
<dbReference type="InterPro" id="IPR005151">
    <property type="entry name" value="Tail-specific_protease"/>
</dbReference>
<dbReference type="Gene3D" id="3.90.226.10">
    <property type="entry name" value="2-enoyl-CoA Hydratase, Chain A, domain 1"/>
    <property type="match status" value="1"/>
</dbReference>
<dbReference type="GO" id="GO:0004252">
    <property type="term" value="F:serine-type endopeptidase activity"/>
    <property type="evidence" value="ECO:0007669"/>
    <property type="project" value="UniProtKB-EC"/>
</dbReference>
<comment type="caution">
    <text evidence="8">The sequence shown here is derived from an EMBL/GenBank/DDBJ whole genome shotgun (WGS) entry which is preliminary data.</text>
</comment>
<dbReference type="Gene3D" id="1.10.101.10">
    <property type="entry name" value="PGBD-like superfamily/PGBD"/>
    <property type="match status" value="1"/>
</dbReference>
<keyword evidence="9" id="KW-1185">Reference proteome</keyword>
<sequence length="495" mass="54796">MCDAFSYTIVCSGKGNSALKRRVAIIGMIVAFLVGAGGMFAGMYWLENGSYTVQSITGNNANVKQADLDKIREAYALIDSRYVEDVKDDKLVEGAIQGMLATLKDPYSTYMDKKTATQFEQSLDPELEGIGAEVNKTDDKLMIVSPIKDSPAEKAGLKPNDQILTVDGNSVKDLSREEAVMKIRGKKGTTVTLEVKRSGVSDPLTFKIKRDKIPIFTVFSSVKQENGKDIGYMQITSFSEKTANEFKDQLKDLEKKNIQGLVIDVRGNPGGYLTSVEDILKVLMTDQKPMLQIEQRNGEKQKFYTSLKEKKPYPISVLVDKGSASASEILAGALNEGEGYPLIGEKTFGKGTVQQAVPFTDGSNIKLTMFKWLTPDGNWIHKKGIEPTVEVKQPDYYYATPIQIEKTLSYNDNDEQVKHAQEMLKSLGYEPGREDGYFSKETEAAVKAFQNANDMDATGQLDKKTAEAIQNKIVEKIRSGENDLQLQTALKLMAK</sequence>
<dbReference type="InterPro" id="IPR036034">
    <property type="entry name" value="PDZ_sf"/>
</dbReference>
<dbReference type="CDD" id="cd07560">
    <property type="entry name" value="Peptidase_S41_CPP"/>
    <property type="match status" value="1"/>
</dbReference>
<evidence type="ECO:0000256" key="4">
    <source>
        <dbReference type="ARBA" id="ARBA00022825"/>
    </source>
</evidence>
<dbReference type="Pfam" id="PF22694">
    <property type="entry name" value="CtpB_N-like"/>
    <property type="match status" value="1"/>
</dbReference>
<dbReference type="PANTHER" id="PTHR32060">
    <property type="entry name" value="TAIL-SPECIFIC PROTEASE"/>
    <property type="match status" value="1"/>
</dbReference>
<dbReference type="InterPro" id="IPR036365">
    <property type="entry name" value="PGBD-like_sf"/>
</dbReference>
<reference evidence="8 9" key="1">
    <citation type="submission" date="2021-10" db="EMBL/GenBank/DDBJ databases">
        <authorList>
            <person name="Criscuolo A."/>
        </authorList>
    </citation>
    <scope>NUCLEOTIDE SEQUENCE [LARGE SCALE GENOMIC DNA]</scope>
    <source>
        <strain evidence="9">CIP 111899</strain>
    </source>
</reference>
<keyword evidence="4 5" id="KW-0720">Serine protease</keyword>
<dbReference type="PROSITE" id="PS50106">
    <property type="entry name" value="PDZ"/>
    <property type="match status" value="1"/>
</dbReference>
<evidence type="ECO:0000256" key="2">
    <source>
        <dbReference type="ARBA" id="ARBA00022670"/>
    </source>
</evidence>
<organism evidence="8 9">
    <name type="scientific">Bacillus rhizoplanae</name>
    <dbReference type="NCBI Taxonomy" id="2880966"/>
    <lineage>
        <taxon>Bacteria</taxon>
        <taxon>Bacillati</taxon>
        <taxon>Bacillota</taxon>
        <taxon>Bacilli</taxon>
        <taxon>Bacillales</taxon>
        <taxon>Bacillaceae</taxon>
        <taxon>Bacillus</taxon>
    </lineage>
</organism>
<dbReference type="PANTHER" id="PTHR32060:SF29">
    <property type="entry name" value="CARBOXY-TERMINAL PROCESSING PROTEASE CTPB"/>
    <property type="match status" value="1"/>
</dbReference>
<dbReference type="Gene3D" id="2.30.42.10">
    <property type="match status" value="1"/>
</dbReference>
<feature type="transmembrane region" description="Helical" evidence="6">
    <location>
        <begin position="23"/>
        <end position="46"/>
    </location>
</feature>
<dbReference type="Pfam" id="PF03572">
    <property type="entry name" value="Peptidase_S41"/>
    <property type="match status" value="1"/>
</dbReference>
<evidence type="ECO:0000256" key="5">
    <source>
        <dbReference type="RuleBase" id="RU004404"/>
    </source>
</evidence>
<dbReference type="SMART" id="SM00245">
    <property type="entry name" value="TSPc"/>
    <property type="match status" value="1"/>
</dbReference>